<reference evidence="4" key="1">
    <citation type="submission" date="2016-01" db="EMBL/GenBank/DDBJ databases">
        <authorList>
            <person name="Peeters C."/>
        </authorList>
    </citation>
    <scope>NUCLEOTIDE SEQUENCE</scope>
    <source>
        <strain evidence="4">LMG 29320</strain>
    </source>
</reference>
<dbReference type="GO" id="GO:0005524">
    <property type="term" value="F:ATP binding"/>
    <property type="evidence" value="ECO:0007669"/>
    <property type="project" value="InterPro"/>
</dbReference>
<dbReference type="Proteomes" id="UP000054903">
    <property type="component" value="Unassembled WGS sequence"/>
</dbReference>
<protein>
    <submittedName>
        <fullName evidence="4">SNF2-related protein</fullName>
    </submittedName>
</protein>
<dbReference type="Gene3D" id="3.40.50.300">
    <property type="entry name" value="P-loop containing nucleotide triphosphate hydrolases"/>
    <property type="match status" value="1"/>
</dbReference>
<evidence type="ECO:0000259" key="2">
    <source>
        <dbReference type="PROSITE" id="PS51192"/>
    </source>
</evidence>
<keyword evidence="5" id="KW-1185">Reference proteome</keyword>
<dbReference type="Pfam" id="PF00176">
    <property type="entry name" value="SNF2-rel_dom"/>
    <property type="match status" value="1"/>
</dbReference>
<feature type="domain" description="Helicase C-terminal" evidence="3">
    <location>
        <begin position="221"/>
        <end position="381"/>
    </location>
</feature>
<dbReference type="SUPFAM" id="SSF52540">
    <property type="entry name" value="P-loop containing nucleoside triphosphate hydrolases"/>
    <property type="match status" value="2"/>
</dbReference>
<dbReference type="Pfam" id="PF00271">
    <property type="entry name" value="Helicase_C"/>
    <property type="match status" value="1"/>
</dbReference>
<keyword evidence="1" id="KW-0378">Hydrolase</keyword>
<comment type="caution">
    <text evidence="4">The sequence shown here is derived from an EMBL/GenBank/DDBJ whole genome shotgun (WGS) entry which is preliminary data.</text>
</comment>
<accession>A0A158CQV4</accession>
<evidence type="ECO:0000259" key="3">
    <source>
        <dbReference type="PROSITE" id="PS51194"/>
    </source>
</evidence>
<dbReference type="InterPro" id="IPR001650">
    <property type="entry name" value="Helicase_C-like"/>
</dbReference>
<feature type="domain" description="Helicase ATP-binding" evidence="2">
    <location>
        <begin position="1"/>
        <end position="96"/>
    </location>
</feature>
<dbReference type="InterPro" id="IPR000330">
    <property type="entry name" value="SNF2_N"/>
</dbReference>
<sequence>MLDLHGPQRRERFDEITGHDLILTTYALLWRDQSVLVKHDYHLLILDEAQYVKNAATRAATTIRELRARHRLCLTGTPLENHLGELWAQFDFLLSGFLGTHKDFTRRWRSPIEKNGDTIRRDLLARRIRPFMLRRRKDEVATELPPKTTIVRSVELDGAQRDLYEIVRAAMQEKIRAAVTAKGLARSHIIVLDALLKLRQVCCDPRLVKLKQAARIQESAKLELLLNMLPELIEEGRRILLFSQFTGMLELIAAALDVAQIRYVMLTGETTDRVTPVRRFQQGEVPIFLISLKAGGVGLNLTAADTVIHYDPWWNPAVENQATDRAHRLGQDKPVFVYKLITAGSVEEKIVVMQQQKAALADAILSEDAAGAVKFSADDLEALFEPIPAAPVASSTTKSRSRTKMVRING</sequence>
<dbReference type="SMART" id="SM00490">
    <property type="entry name" value="HELICc"/>
    <property type="match status" value="1"/>
</dbReference>
<dbReference type="Gene3D" id="3.40.50.10810">
    <property type="entry name" value="Tandem AAA-ATPase domain"/>
    <property type="match status" value="1"/>
</dbReference>
<dbReference type="CDD" id="cd18793">
    <property type="entry name" value="SF2_C_SNF"/>
    <property type="match status" value="1"/>
</dbReference>
<dbReference type="InterPro" id="IPR049730">
    <property type="entry name" value="SNF2/RAD54-like_C"/>
</dbReference>
<organism evidence="4 5">
    <name type="scientific">Caballeronia fortuita</name>
    <dbReference type="NCBI Taxonomy" id="1777138"/>
    <lineage>
        <taxon>Bacteria</taxon>
        <taxon>Pseudomonadati</taxon>
        <taxon>Pseudomonadota</taxon>
        <taxon>Betaproteobacteria</taxon>
        <taxon>Burkholderiales</taxon>
        <taxon>Burkholderiaceae</taxon>
        <taxon>Caballeronia</taxon>
    </lineage>
</organism>
<dbReference type="GO" id="GO:0004386">
    <property type="term" value="F:helicase activity"/>
    <property type="evidence" value="ECO:0007669"/>
    <property type="project" value="UniProtKB-KW"/>
</dbReference>
<gene>
    <name evidence="4" type="ORF">AWB77_04378</name>
</gene>
<dbReference type="PROSITE" id="PS51194">
    <property type="entry name" value="HELICASE_CTER"/>
    <property type="match status" value="1"/>
</dbReference>
<evidence type="ECO:0000313" key="5">
    <source>
        <dbReference type="Proteomes" id="UP000054903"/>
    </source>
</evidence>
<dbReference type="EMBL" id="FCNX02000011">
    <property type="protein sequence ID" value="SAK84236.1"/>
    <property type="molecule type" value="Genomic_DNA"/>
</dbReference>
<dbReference type="PROSITE" id="PS51192">
    <property type="entry name" value="HELICASE_ATP_BIND_1"/>
    <property type="match status" value="1"/>
</dbReference>
<dbReference type="InterPro" id="IPR014001">
    <property type="entry name" value="Helicase_ATP-bd"/>
</dbReference>
<evidence type="ECO:0000313" key="4">
    <source>
        <dbReference type="EMBL" id="SAK84236.1"/>
    </source>
</evidence>
<dbReference type="GO" id="GO:0016787">
    <property type="term" value="F:hydrolase activity"/>
    <property type="evidence" value="ECO:0007669"/>
    <property type="project" value="UniProtKB-KW"/>
</dbReference>
<dbReference type="InterPro" id="IPR038718">
    <property type="entry name" value="SNF2-like_sf"/>
</dbReference>
<dbReference type="AlphaFoldDB" id="A0A158CQV4"/>
<dbReference type="STRING" id="1777138.AWB77_04378"/>
<evidence type="ECO:0000256" key="1">
    <source>
        <dbReference type="ARBA" id="ARBA00022801"/>
    </source>
</evidence>
<name>A0A158CQV4_9BURK</name>
<proteinExistence type="predicted"/>
<dbReference type="InterPro" id="IPR027417">
    <property type="entry name" value="P-loop_NTPase"/>
</dbReference>
<dbReference type="PANTHER" id="PTHR10799">
    <property type="entry name" value="SNF2/RAD54 HELICASE FAMILY"/>
    <property type="match status" value="1"/>
</dbReference>